<evidence type="ECO:0000256" key="4">
    <source>
        <dbReference type="ARBA" id="ARBA00022840"/>
    </source>
</evidence>
<dbReference type="Pfam" id="PF00005">
    <property type="entry name" value="ABC_tran"/>
    <property type="match status" value="1"/>
</dbReference>
<reference evidence="11" key="1">
    <citation type="journal article" date="2019" name="Int. J. Syst. Evol. Microbiol.">
        <title>The Global Catalogue of Microorganisms (GCM) 10K type strain sequencing project: providing services to taxonomists for standard genome sequencing and annotation.</title>
        <authorList>
            <consortium name="The Broad Institute Genomics Platform"/>
            <consortium name="The Broad Institute Genome Sequencing Center for Infectious Disease"/>
            <person name="Wu L."/>
            <person name="Ma J."/>
        </authorList>
    </citation>
    <scope>NUCLEOTIDE SEQUENCE [LARGE SCALE GENOMIC DNA]</scope>
    <source>
        <strain evidence="11">CCM 8980</strain>
    </source>
</reference>
<feature type="transmembrane region" description="Helical" evidence="7">
    <location>
        <begin position="129"/>
        <end position="157"/>
    </location>
</feature>
<dbReference type="InterPro" id="IPR036640">
    <property type="entry name" value="ABC1_TM_sf"/>
</dbReference>
<evidence type="ECO:0000256" key="1">
    <source>
        <dbReference type="ARBA" id="ARBA00004651"/>
    </source>
</evidence>
<evidence type="ECO:0000256" key="6">
    <source>
        <dbReference type="ARBA" id="ARBA00023136"/>
    </source>
</evidence>
<proteinExistence type="predicted"/>
<evidence type="ECO:0000256" key="7">
    <source>
        <dbReference type="SAM" id="Phobius"/>
    </source>
</evidence>
<feature type="domain" description="ABC transmembrane type-1" evidence="9">
    <location>
        <begin position="13"/>
        <end position="294"/>
    </location>
</feature>
<dbReference type="InterPro" id="IPR017871">
    <property type="entry name" value="ABC_transporter-like_CS"/>
</dbReference>
<dbReference type="InterPro" id="IPR003593">
    <property type="entry name" value="AAA+_ATPase"/>
</dbReference>
<keyword evidence="5 7" id="KW-1133">Transmembrane helix</keyword>
<keyword evidence="4 10" id="KW-0067">ATP-binding</keyword>
<dbReference type="InterPro" id="IPR027417">
    <property type="entry name" value="P-loop_NTPase"/>
</dbReference>
<feature type="domain" description="ABC transporter" evidence="8">
    <location>
        <begin position="326"/>
        <end position="557"/>
    </location>
</feature>
<evidence type="ECO:0000256" key="3">
    <source>
        <dbReference type="ARBA" id="ARBA00022741"/>
    </source>
</evidence>
<keyword evidence="3" id="KW-0547">Nucleotide-binding</keyword>
<evidence type="ECO:0000259" key="8">
    <source>
        <dbReference type="PROSITE" id="PS50893"/>
    </source>
</evidence>
<evidence type="ECO:0000256" key="5">
    <source>
        <dbReference type="ARBA" id="ARBA00022989"/>
    </source>
</evidence>
<dbReference type="EMBL" id="JBHTOC010000004">
    <property type="protein sequence ID" value="MFD1429325.1"/>
    <property type="molecule type" value="Genomic_DNA"/>
</dbReference>
<feature type="transmembrane region" description="Helical" evidence="7">
    <location>
        <begin position="12"/>
        <end position="36"/>
    </location>
</feature>
<dbReference type="PROSITE" id="PS50929">
    <property type="entry name" value="ABC_TM1F"/>
    <property type="match status" value="1"/>
</dbReference>
<keyword evidence="6 7" id="KW-0472">Membrane</keyword>
<keyword evidence="2 7" id="KW-0812">Transmembrane</keyword>
<dbReference type="Proteomes" id="UP001597196">
    <property type="component" value="Unassembled WGS sequence"/>
</dbReference>
<gene>
    <name evidence="10" type="ORF">ACFQ4P_03550</name>
</gene>
<dbReference type="SUPFAM" id="SSF90123">
    <property type="entry name" value="ABC transporter transmembrane region"/>
    <property type="match status" value="1"/>
</dbReference>
<evidence type="ECO:0000256" key="2">
    <source>
        <dbReference type="ARBA" id="ARBA00022692"/>
    </source>
</evidence>
<evidence type="ECO:0000259" key="9">
    <source>
        <dbReference type="PROSITE" id="PS50929"/>
    </source>
</evidence>
<dbReference type="PANTHER" id="PTHR24221:SF654">
    <property type="entry name" value="ATP-BINDING CASSETTE SUB-FAMILY B MEMBER 6"/>
    <property type="match status" value="1"/>
</dbReference>
<dbReference type="PANTHER" id="PTHR24221">
    <property type="entry name" value="ATP-BINDING CASSETTE SUB-FAMILY B"/>
    <property type="match status" value="1"/>
</dbReference>
<organism evidence="10 11">
    <name type="scientific">Lacticaseibacillus mingshuiensis</name>
    <dbReference type="NCBI Taxonomy" id="2799574"/>
    <lineage>
        <taxon>Bacteria</taxon>
        <taxon>Bacillati</taxon>
        <taxon>Bacillota</taxon>
        <taxon>Bacilli</taxon>
        <taxon>Lactobacillales</taxon>
        <taxon>Lactobacillaceae</taxon>
        <taxon>Lacticaseibacillus</taxon>
    </lineage>
</organism>
<dbReference type="InterPro" id="IPR003439">
    <property type="entry name" value="ABC_transporter-like_ATP-bd"/>
</dbReference>
<evidence type="ECO:0000313" key="11">
    <source>
        <dbReference type="Proteomes" id="UP001597196"/>
    </source>
</evidence>
<name>A0ABW4CEW1_9LACO</name>
<dbReference type="Gene3D" id="1.20.1560.10">
    <property type="entry name" value="ABC transporter type 1, transmembrane domain"/>
    <property type="match status" value="1"/>
</dbReference>
<feature type="transmembrane region" description="Helical" evidence="7">
    <location>
        <begin position="88"/>
        <end position="109"/>
    </location>
</feature>
<dbReference type="Gene3D" id="3.40.50.300">
    <property type="entry name" value="P-loop containing nucleotide triphosphate hydrolases"/>
    <property type="match status" value="1"/>
</dbReference>
<sequence>MFKYLTKKRGQFALTLTVAVMSVCGYIGWSFLLQLIVDIATGKRNGSLVALGGFFVLYSIVMDTVGGTDRYLRPRLKLQAAGWARADLMTHALALAPSAFAEVGVGTMIGKLTKQLDNVTESFFGEALWLFYISAQMLFAMIATLSISPLITLIILVMSVPSLLFPFALKKILNAASDAQVAAIDRYTAKATDLLAGFDTIKFALAGRSARREHARVNNHLVQTKLRNTRIEAISFGVSTLLNDLTYIAAWFIGAIMVQRGAMDMGQMVVFSTLTGYLTFPMMSLTQDIPTMIGGMRAADKLAAFLKTPVSVETSASVVSLTQPLVSLDHASYTLADQSVLVDLNLTLPPTAKVLVVGASGSGKTTLLRLVLGEIAPTSGRADLFAQPASELPRSSVYGEVGMLVQSGHIFEGTVRENLSLFTQAFSESQMTAAMTRAGLGEWLARHGLDTAVSEANPILSGGEKQRLALARLYLRHYDYFVFDELTTGLDPHVAAGLLHDLFAMPQGFLLVTHTYDQAAFAAADMIVVMHGGQIIATGQSTAPAVAAALAELELTHEELAV</sequence>
<feature type="transmembrane region" description="Helical" evidence="7">
    <location>
        <begin position="233"/>
        <end position="253"/>
    </location>
</feature>
<dbReference type="InterPro" id="IPR039421">
    <property type="entry name" value="Type_1_exporter"/>
</dbReference>
<feature type="transmembrane region" description="Helical" evidence="7">
    <location>
        <begin position="48"/>
        <end position="67"/>
    </location>
</feature>
<keyword evidence="11" id="KW-1185">Reference proteome</keyword>
<dbReference type="SMART" id="SM00382">
    <property type="entry name" value="AAA"/>
    <property type="match status" value="1"/>
</dbReference>
<dbReference type="Pfam" id="PF00664">
    <property type="entry name" value="ABC_membrane"/>
    <property type="match status" value="1"/>
</dbReference>
<dbReference type="PROSITE" id="PS50893">
    <property type="entry name" value="ABC_TRANSPORTER_2"/>
    <property type="match status" value="1"/>
</dbReference>
<comment type="caution">
    <text evidence="10">The sequence shown here is derived from an EMBL/GenBank/DDBJ whole genome shotgun (WGS) entry which is preliminary data.</text>
</comment>
<dbReference type="SUPFAM" id="SSF52540">
    <property type="entry name" value="P-loop containing nucleoside triphosphate hydrolases"/>
    <property type="match status" value="1"/>
</dbReference>
<comment type="subcellular location">
    <subcellularLocation>
        <location evidence="1">Cell membrane</location>
        <topology evidence="1">Multi-pass membrane protein</topology>
    </subcellularLocation>
</comment>
<accession>A0ABW4CEW1</accession>
<evidence type="ECO:0000313" key="10">
    <source>
        <dbReference type="EMBL" id="MFD1429325.1"/>
    </source>
</evidence>
<dbReference type="RefSeq" id="WP_203626254.1">
    <property type="nucleotide sequence ID" value="NZ_BOLQ01000003.1"/>
</dbReference>
<protein>
    <submittedName>
        <fullName evidence="10">ATP-binding cassette domain-containing protein</fullName>
    </submittedName>
</protein>
<dbReference type="PROSITE" id="PS00211">
    <property type="entry name" value="ABC_TRANSPORTER_1"/>
    <property type="match status" value="1"/>
</dbReference>
<dbReference type="GO" id="GO:0005524">
    <property type="term" value="F:ATP binding"/>
    <property type="evidence" value="ECO:0007669"/>
    <property type="project" value="UniProtKB-KW"/>
</dbReference>
<dbReference type="InterPro" id="IPR011527">
    <property type="entry name" value="ABC1_TM_dom"/>
</dbReference>